<dbReference type="EMBL" id="CM045867">
    <property type="protein sequence ID" value="KAI7959552.1"/>
    <property type="molecule type" value="Genomic_DNA"/>
</dbReference>
<reference evidence="2" key="2">
    <citation type="journal article" date="2018" name="Mol. Plant Microbe Interact.">
        <title>Genome sequence resources for the wheat stripe rust pathogen (Puccinia striiformis f. sp. tritici) and the barley stripe rust pathogen (Puccinia striiformis f. sp. hordei).</title>
        <authorList>
            <person name="Xia C."/>
            <person name="Wang M."/>
            <person name="Yin C."/>
            <person name="Cornejo O.E."/>
            <person name="Hulbert S.H."/>
            <person name="Chen X."/>
        </authorList>
    </citation>
    <scope>NUCLEOTIDE SEQUENCE [LARGE SCALE GENOMIC DNA]</scope>
    <source>
        <strain evidence="2">93-210</strain>
    </source>
</reference>
<protein>
    <submittedName>
        <fullName evidence="1">Uncharacterized protein</fullName>
    </submittedName>
</protein>
<reference evidence="2" key="1">
    <citation type="journal article" date="2018" name="BMC Genomics">
        <title>Genomic insights into host adaptation between the wheat stripe rust pathogen (Puccinia striiformis f. sp. tritici) and the barley stripe rust pathogen (Puccinia striiformis f. sp. hordei).</title>
        <authorList>
            <person name="Xia C."/>
            <person name="Wang M."/>
            <person name="Yin C."/>
            <person name="Cornejo O.E."/>
            <person name="Hulbert S.H."/>
            <person name="Chen X."/>
        </authorList>
    </citation>
    <scope>NUCLEOTIDE SEQUENCE [LARGE SCALE GENOMIC DNA]</scope>
    <source>
        <strain evidence="2">93-210</strain>
    </source>
</reference>
<gene>
    <name evidence="1" type="ORF">MJO28_003343</name>
</gene>
<comment type="caution">
    <text evidence="1">The sequence shown here is derived from an EMBL/GenBank/DDBJ whole genome shotgun (WGS) entry which is preliminary data.</text>
</comment>
<organism evidence="1 2">
    <name type="scientific">Puccinia striiformis f. sp. tritici</name>
    <dbReference type="NCBI Taxonomy" id="168172"/>
    <lineage>
        <taxon>Eukaryota</taxon>
        <taxon>Fungi</taxon>
        <taxon>Dikarya</taxon>
        <taxon>Basidiomycota</taxon>
        <taxon>Pucciniomycotina</taxon>
        <taxon>Pucciniomycetes</taxon>
        <taxon>Pucciniales</taxon>
        <taxon>Pucciniaceae</taxon>
        <taxon>Puccinia</taxon>
    </lineage>
</organism>
<dbReference type="Proteomes" id="UP001060170">
    <property type="component" value="Chromosome 3"/>
</dbReference>
<proteinExistence type="predicted"/>
<evidence type="ECO:0000313" key="1">
    <source>
        <dbReference type="EMBL" id="KAI7959552.1"/>
    </source>
</evidence>
<accession>A0ACC0ESW7</accession>
<evidence type="ECO:0000313" key="2">
    <source>
        <dbReference type="Proteomes" id="UP001060170"/>
    </source>
</evidence>
<reference evidence="1 2" key="3">
    <citation type="journal article" date="2022" name="Microbiol. Spectr.">
        <title>Folding features and dynamics of 3D genome architecture in plant fungal pathogens.</title>
        <authorList>
            <person name="Xia C."/>
        </authorList>
    </citation>
    <scope>NUCLEOTIDE SEQUENCE [LARGE SCALE GENOMIC DNA]</scope>
    <source>
        <strain evidence="1 2">93-210</strain>
    </source>
</reference>
<name>A0ACC0ESW7_9BASI</name>
<sequence length="76" mass="7652">MASVPREHGDVGNEPIARLAGLDSLTPATPMTPATMTPATPTTSAPGGPVISWRCTISVGVSNANTESSLPSHAPD</sequence>
<keyword evidence="2" id="KW-1185">Reference proteome</keyword>